<organism evidence="1">
    <name type="scientific">marine metagenome</name>
    <dbReference type="NCBI Taxonomy" id="408172"/>
    <lineage>
        <taxon>unclassified sequences</taxon>
        <taxon>metagenomes</taxon>
        <taxon>ecological metagenomes</taxon>
    </lineage>
</organism>
<gene>
    <name evidence="1" type="ORF">METZ01_LOCUS349977</name>
</gene>
<sequence>VIDYKRERLFNRELFLCVKIGLYEPFINLNIIK</sequence>
<reference evidence="1" key="1">
    <citation type="submission" date="2018-05" db="EMBL/GenBank/DDBJ databases">
        <authorList>
            <person name="Lanie J.A."/>
            <person name="Ng W.-L."/>
            <person name="Kazmierczak K.M."/>
            <person name="Andrzejewski T.M."/>
            <person name="Davidsen T.M."/>
            <person name="Wayne K.J."/>
            <person name="Tettelin H."/>
            <person name="Glass J.I."/>
            <person name="Rusch D."/>
            <person name="Podicherti R."/>
            <person name="Tsui H.-C.T."/>
            <person name="Winkler M.E."/>
        </authorList>
    </citation>
    <scope>NUCLEOTIDE SEQUENCE</scope>
</reference>
<name>A0A382RHG3_9ZZZZ</name>
<accession>A0A382RHG3</accession>
<dbReference type="EMBL" id="UINC01121746">
    <property type="protein sequence ID" value="SVC97123.1"/>
    <property type="molecule type" value="Genomic_DNA"/>
</dbReference>
<dbReference type="AlphaFoldDB" id="A0A382RHG3"/>
<feature type="non-terminal residue" evidence="1">
    <location>
        <position position="1"/>
    </location>
</feature>
<protein>
    <submittedName>
        <fullName evidence="1">Uncharacterized protein</fullName>
    </submittedName>
</protein>
<proteinExistence type="predicted"/>
<evidence type="ECO:0000313" key="1">
    <source>
        <dbReference type="EMBL" id="SVC97123.1"/>
    </source>
</evidence>